<dbReference type="FunFam" id="3.40.50.300:FF:001025">
    <property type="entry name" value="ATPase family, AAA domain-containing 2B"/>
    <property type="match status" value="1"/>
</dbReference>
<dbReference type="EMBL" id="QKXF01000191">
    <property type="protein sequence ID" value="RQM14676.1"/>
    <property type="molecule type" value="Genomic_DNA"/>
</dbReference>
<evidence type="ECO:0000256" key="2">
    <source>
        <dbReference type="ARBA" id="ARBA00022840"/>
    </source>
</evidence>
<sequence>MLVKVNVSASGTATSTAFVSFATFKSLGAPWGSYVSLKCCNLHQARVFRLEIDEKWSDRRVRLDQWPSCKMAHNQRLSHCNTVFESEFQGTLTCIRPSHVQVVQYVAVASISENQVKLSLPFVKSLLQRRILTGKTGLITLQRDGLDYGEWSYTAYYRGRSGDHKNQVETIDGGIVTDQTLVLIFPSTTSSLAAFSPHVKRTYQPVGAHARGFRELIAMALRTTSSCGANDQKQVFAVPHSLLLHAPSGAGKTTLVQQVVDELKANLLVFDGGLLASPQLRLEDFFSAALRIQPCVLLLEDLELLFPMTLDETKYKLVCRLVNCLESIRQYLLAKKSDLIRVAVVGVVSVMNALHSKVRQLFTEEVFLDIPDKQWTVSLLASLLPPSKLLRREFIMSLAVRYGQRPSNMVSIAQLIRTCLSREDSQSISVDILEAEIAAAAREISSSSNGADTLSSSVPDVSWTDIGGLERVKQNLVEMVVWPLEKPHVFRRMGISPPLGMVLHGPPGTGKTMLAKATAKASGCNFLNLAASDLMKAEIGESEKAITRAFDTARALSPCMIFIDEFQSLFGNRSTAGQTTSRMISQLLMELDALKAVSDDSELHYGLAAASTMTSIATGRIFVLAATNSLSAIDPAFLQPGRFENVVYVGLPNSSERKAILEIQRSKMPWSHDVDLTRLVEETDGANAASMIALCQAAAIQAMQRIPSNTPLDEQCIAMTDFVAALAKGNFGFQNQ</sequence>
<dbReference type="EMBL" id="QLLG01000228">
    <property type="protein sequence ID" value="RMX65808.1"/>
    <property type="molecule type" value="Genomic_DNA"/>
</dbReference>
<dbReference type="InterPro" id="IPR050168">
    <property type="entry name" value="AAA_ATPase_domain"/>
</dbReference>
<protein>
    <recommendedName>
        <fullName evidence="4">AAA+ ATPase domain-containing protein</fullName>
    </recommendedName>
</protein>
<dbReference type="PANTHER" id="PTHR23077">
    <property type="entry name" value="AAA-FAMILY ATPASE"/>
    <property type="match status" value="1"/>
</dbReference>
<dbReference type="GO" id="GO:0005524">
    <property type="term" value="F:ATP binding"/>
    <property type="evidence" value="ECO:0007669"/>
    <property type="project" value="UniProtKB-KW"/>
</dbReference>
<dbReference type="InterPro" id="IPR003593">
    <property type="entry name" value="AAA+_ATPase"/>
</dbReference>
<evidence type="ECO:0000313" key="5">
    <source>
        <dbReference type="EMBL" id="RMX65808.1"/>
    </source>
</evidence>
<gene>
    <name evidence="6" type="ORF">DD237_004101</name>
    <name evidence="5" type="ORF">DD238_002971</name>
</gene>
<dbReference type="SUPFAM" id="SSF52540">
    <property type="entry name" value="P-loop containing nucleoside triphosphate hydrolases"/>
    <property type="match status" value="2"/>
</dbReference>
<dbReference type="Gene3D" id="1.10.8.60">
    <property type="match status" value="1"/>
</dbReference>
<feature type="domain" description="AAA+ ATPase" evidence="4">
    <location>
        <begin position="497"/>
        <end position="653"/>
    </location>
</feature>
<dbReference type="Proteomes" id="UP000286097">
    <property type="component" value="Unassembled WGS sequence"/>
</dbReference>
<reference evidence="7 8" key="1">
    <citation type="submission" date="2018-06" db="EMBL/GenBank/DDBJ databases">
        <title>Comparative genomics of downy mildews reveals potential adaptations to biotrophy.</title>
        <authorList>
            <person name="Fletcher K."/>
            <person name="Klosterman S.J."/>
            <person name="Derevnina L."/>
            <person name="Martin F."/>
            <person name="Koike S."/>
            <person name="Reyes Chin-Wo S."/>
            <person name="Mou B."/>
            <person name="Michelmore R."/>
        </authorList>
    </citation>
    <scope>NUCLEOTIDE SEQUENCE [LARGE SCALE GENOMIC DNA]</scope>
    <source>
        <strain evidence="6 8">R13</strain>
        <strain evidence="5 7">R14</strain>
    </source>
</reference>
<dbReference type="PANTHER" id="PTHR23077:SF171">
    <property type="entry name" value="NUCLEAR VALOSIN-CONTAINING PROTEIN-LIKE"/>
    <property type="match status" value="1"/>
</dbReference>
<dbReference type="InterPro" id="IPR027417">
    <property type="entry name" value="P-loop_NTPase"/>
</dbReference>
<evidence type="ECO:0000256" key="1">
    <source>
        <dbReference type="ARBA" id="ARBA00022741"/>
    </source>
</evidence>
<keyword evidence="7" id="KW-1185">Reference proteome</keyword>
<dbReference type="GO" id="GO:0016887">
    <property type="term" value="F:ATP hydrolysis activity"/>
    <property type="evidence" value="ECO:0007669"/>
    <property type="project" value="InterPro"/>
</dbReference>
<dbReference type="InterPro" id="IPR003959">
    <property type="entry name" value="ATPase_AAA_core"/>
</dbReference>
<accession>A0A3M6VFK2</accession>
<dbReference type="Proteomes" id="UP000282087">
    <property type="component" value="Unassembled WGS sequence"/>
</dbReference>
<comment type="caution">
    <text evidence="5">The sequence shown here is derived from an EMBL/GenBank/DDBJ whole genome shotgun (WGS) entry which is preliminary data.</text>
</comment>
<keyword evidence="1" id="KW-0547">Nucleotide-binding</keyword>
<dbReference type="SMART" id="SM00382">
    <property type="entry name" value="AAA"/>
    <property type="match status" value="2"/>
</dbReference>
<proteinExistence type="predicted"/>
<evidence type="ECO:0000256" key="3">
    <source>
        <dbReference type="ARBA" id="ARBA00023054"/>
    </source>
</evidence>
<evidence type="ECO:0000313" key="8">
    <source>
        <dbReference type="Proteomes" id="UP000286097"/>
    </source>
</evidence>
<name>A0A3M6VFK2_9STRA</name>
<dbReference type="STRING" id="542832.A0A3M6VFK2"/>
<organism evidence="5 7">
    <name type="scientific">Peronospora effusa</name>
    <dbReference type="NCBI Taxonomy" id="542832"/>
    <lineage>
        <taxon>Eukaryota</taxon>
        <taxon>Sar</taxon>
        <taxon>Stramenopiles</taxon>
        <taxon>Oomycota</taxon>
        <taxon>Peronosporomycetes</taxon>
        <taxon>Peronosporales</taxon>
        <taxon>Peronosporaceae</taxon>
        <taxon>Peronospora</taxon>
    </lineage>
</organism>
<dbReference type="Gene3D" id="3.40.50.300">
    <property type="entry name" value="P-loop containing nucleotide triphosphate hydrolases"/>
    <property type="match status" value="2"/>
</dbReference>
<dbReference type="AlphaFoldDB" id="A0A3M6VFK2"/>
<evidence type="ECO:0000259" key="4">
    <source>
        <dbReference type="SMART" id="SM00382"/>
    </source>
</evidence>
<keyword evidence="2" id="KW-0067">ATP-binding</keyword>
<feature type="domain" description="AAA+ ATPase" evidence="4">
    <location>
        <begin position="238"/>
        <end position="372"/>
    </location>
</feature>
<evidence type="ECO:0000313" key="7">
    <source>
        <dbReference type="Proteomes" id="UP000282087"/>
    </source>
</evidence>
<keyword evidence="3" id="KW-0175">Coiled coil</keyword>
<dbReference type="VEuPathDB" id="FungiDB:DD237_004101"/>
<dbReference type="Pfam" id="PF00004">
    <property type="entry name" value="AAA"/>
    <property type="match status" value="2"/>
</dbReference>
<evidence type="ECO:0000313" key="6">
    <source>
        <dbReference type="EMBL" id="RQM14676.1"/>
    </source>
</evidence>